<protein>
    <recommendedName>
        <fullName evidence="5">Reverse transcriptase</fullName>
    </recommendedName>
</protein>
<evidence type="ECO:0000259" key="2">
    <source>
        <dbReference type="PROSITE" id="PS50879"/>
    </source>
</evidence>
<evidence type="ECO:0000313" key="3">
    <source>
        <dbReference type="EnsemblMetazoa" id="AALFPA23_003924.P4614"/>
    </source>
</evidence>
<dbReference type="Pfam" id="PF00075">
    <property type="entry name" value="RNase_H"/>
    <property type="match status" value="1"/>
</dbReference>
<dbReference type="SUPFAM" id="SSF56672">
    <property type="entry name" value="DNA/RNA polymerases"/>
    <property type="match status" value="1"/>
</dbReference>
<dbReference type="InterPro" id="IPR000477">
    <property type="entry name" value="RT_dom"/>
</dbReference>
<name>A0ABM1XY70_AEDAL</name>
<evidence type="ECO:0008006" key="5">
    <source>
        <dbReference type="Google" id="ProtNLM"/>
    </source>
</evidence>
<proteinExistence type="predicted"/>
<dbReference type="PROSITE" id="PS50879">
    <property type="entry name" value="RNASE_H_1"/>
    <property type="match status" value="1"/>
</dbReference>
<dbReference type="Proteomes" id="UP000069940">
    <property type="component" value="Unassembled WGS sequence"/>
</dbReference>
<evidence type="ECO:0000259" key="1">
    <source>
        <dbReference type="PROSITE" id="PS50878"/>
    </source>
</evidence>
<dbReference type="Pfam" id="PF00078">
    <property type="entry name" value="RVT_1"/>
    <property type="match status" value="1"/>
</dbReference>
<dbReference type="PANTHER" id="PTHR33332">
    <property type="entry name" value="REVERSE TRANSCRIPTASE DOMAIN-CONTAINING PROTEIN"/>
    <property type="match status" value="1"/>
</dbReference>
<dbReference type="InterPro" id="IPR002156">
    <property type="entry name" value="RNaseH_domain"/>
</dbReference>
<dbReference type="EnsemblMetazoa" id="AALFPA23_003924.R4614">
    <property type="protein sequence ID" value="AALFPA23_003924.P4614"/>
    <property type="gene ID" value="AALFPA23_003924"/>
</dbReference>
<reference evidence="3" key="2">
    <citation type="submission" date="2025-05" db="UniProtKB">
        <authorList>
            <consortium name="EnsemblMetazoa"/>
        </authorList>
    </citation>
    <scope>IDENTIFICATION</scope>
    <source>
        <strain evidence="3">Foshan</strain>
    </source>
</reference>
<dbReference type="CDD" id="cd09276">
    <property type="entry name" value="Rnase_HI_RT_non_LTR"/>
    <property type="match status" value="1"/>
</dbReference>
<dbReference type="InterPro" id="IPR043502">
    <property type="entry name" value="DNA/RNA_pol_sf"/>
</dbReference>
<keyword evidence="4" id="KW-1185">Reference proteome</keyword>
<dbReference type="Gene3D" id="3.30.420.10">
    <property type="entry name" value="Ribonuclease H-like superfamily/Ribonuclease H"/>
    <property type="match status" value="1"/>
</dbReference>
<dbReference type="CDD" id="cd01650">
    <property type="entry name" value="RT_nLTR_like"/>
    <property type="match status" value="1"/>
</dbReference>
<dbReference type="GeneID" id="134291426"/>
<feature type="domain" description="RNase H type-1" evidence="2">
    <location>
        <begin position="422"/>
        <end position="542"/>
    </location>
</feature>
<sequence length="685" mass="76880">MAKLLERILNRRLISELEAKGRLDKRQHAFRAGRGTDTYFAELERSLPTVDEHCLIASLDLSKAYDTTWRHGILRTLKSWRIRGRMMNILKSFLAERTFQVSIGGHLSRERPLENGVPQGSVLSVTLFLIAMQPIFQVIPDGVEMLLYADDILLVVRGAKTAGLQRKLQAAVKAVDRWAKSVGFTISASKSQTFYCSPNARREPAKEITIDRNPIPKTNRLRILGVTLDRTLTFKPHCQKMKESCESRLRILKMIGAKLPRGNRTTLLQVGSALVTAKLTYGIGLVSRGGTASLEVLAPAYNKMIRFASGAFVTSPINSVMAEAGTLPFEMLAVQTTARTAIRILAIDRTNISLPLIQRTSDRLTELTGTTLPSVGEILRQSDRVWHARRPSIVWDVKRSIRAGDPPGKVRPIVQQLLSTRFHSSTVVYTDGSKLLDMVGAAFYTNGFTNTFSLPKECSVFSAEAYAILKAVSIPNVNREVVILTDSASCLSALETGTSKHPWIQEIENIAQNKSVRFCWIPGHAGIPGNEAADRLANEARTDPAVEVPIPGEDALRTIKQAIRQRWENNWFETREAKLREIKHDTYRWTDHGNAADQRVLTRLRIGHTRLTHTFLLKKEPPPTCECCGTTLDVRHVILNCRKYERERQENNIGTTSLRDALSNEEEKTTRILKFLRDSGLYKQL</sequence>
<dbReference type="InterPro" id="IPR036397">
    <property type="entry name" value="RNaseH_sf"/>
</dbReference>
<dbReference type="RefSeq" id="XP_062715142.1">
    <property type="nucleotide sequence ID" value="XM_062859158.1"/>
</dbReference>
<dbReference type="SUPFAM" id="SSF53098">
    <property type="entry name" value="Ribonuclease H-like"/>
    <property type="match status" value="1"/>
</dbReference>
<reference evidence="4" key="1">
    <citation type="journal article" date="2015" name="Proc. Natl. Acad. Sci. U.S.A.">
        <title>Genome sequence of the Asian Tiger mosquito, Aedes albopictus, reveals insights into its biology, genetics, and evolution.</title>
        <authorList>
            <person name="Chen X.G."/>
            <person name="Jiang X."/>
            <person name="Gu J."/>
            <person name="Xu M."/>
            <person name="Wu Y."/>
            <person name="Deng Y."/>
            <person name="Zhang C."/>
            <person name="Bonizzoni M."/>
            <person name="Dermauw W."/>
            <person name="Vontas J."/>
            <person name="Armbruster P."/>
            <person name="Huang X."/>
            <person name="Yang Y."/>
            <person name="Zhang H."/>
            <person name="He W."/>
            <person name="Peng H."/>
            <person name="Liu Y."/>
            <person name="Wu K."/>
            <person name="Chen J."/>
            <person name="Lirakis M."/>
            <person name="Topalis P."/>
            <person name="Van Leeuwen T."/>
            <person name="Hall A.B."/>
            <person name="Jiang X."/>
            <person name="Thorpe C."/>
            <person name="Mueller R.L."/>
            <person name="Sun C."/>
            <person name="Waterhouse R.M."/>
            <person name="Yan G."/>
            <person name="Tu Z.J."/>
            <person name="Fang X."/>
            <person name="James A.A."/>
        </authorList>
    </citation>
    <scope>NUCLEOTIDE SEQUENCE [LARGE SCALE GENOMIC DNA]</scope>
    <source>
        <strain evidence="4">Foshan</strain>
    </source>
</reference>
<dbReference type="InterPro" id="IPR012337">
    <property type="entry name" value="RNaseH-like_sf"/>
</dbReference>
<organism evidence="3 4">
    <name type="scientific">Aedes albopictus</name>
    <name type="common">Asian tiger mosquito</name>
    <name type="synonym">Stegomyia albopicta</name>
    <dbReference type="NCBI Taxonomy" id="7160"/>
    <lineage>
        <taxon>Eukaryota</taxon>
        <taxon>Metazoa</taxon>
        <taxon>Ecdysozoa</taxon>
        <taxon>Arthropoda</taxon>
        <taxon>Hexapoda</taxon>
        <taxon>Insecta</taxon>
        <taxon>Pterygota</taxon>
        <taxon>Neoptera</taxon>
        <taxon>Endopterygota</taxon>
        <taxon>Diptera</taxon>
        <taxon>Nematocera</taxon>
        <taxon>Culicoidea</taxon>
        <taxon>Culicidae</taxon>
        <taxon>Culicinae</taxon>
        <taxon>Aedini</taxon>
        <taxon>Aedes</taxon>
        <taxon>Stegomyia</taxon>
    </lineage>
</organism>
<accession>A0ABM1XY70</accession>
<dbReference type="PROSITE" id="PS50878">
    <property type="entry name" value="RT_POL"/>
    <property type="match status" value="1"/>
</dbReference>
<evidence type="ECO:0000313" key="4">
    <source>
        <dbReference type="Proteomes" id="UP000069940"/>
    </source>
</evidence>
<feature type="domain" description="Reverse transcriptase" evidence="1">
    <location>
        <begin position="1"/>
        <end position="228"/>
    </location>
</feature>